<dbReference type="PATRIC" id="fig|1461584.3.peg.626"/>
<evidence type="ECO:0000313" key="2">
    <source>
        <dbReference type="EMBL" id="CEA07324.1"/>
    </source>
</evidence>
<gene>
    <name evidence="2" type="ORF">BN1051_00636</name>
</gene>
<sequence length="141" mass="15103">MSQDHTDALLSLNSRIKDEVREHYAASWIEDGALHVAVTSDAAAGKVAAAGAEPHRAPFTEEALKEALDRVLAWTRSPGGPEVHLHRALLDGREGGVVLHVPSEEAPDLQEAARRDDPGRGVPVQVRASAGLARPYPRKSP</sequence>
<evidence type="ECO:0000256" key="1">
    <source>
        <dbReference type="SAM" id="MobiDB-lite"/>
    </source>
</evidence>
<proteinExistence type="predicted"/>
<protein>
    <submittedName>
        <fullName evidence="2">Uncharacterized protein</fullName>
    </submittedName>
</protein>
<reference evidence="2" key="1">
    <citation type="submission" date="2014-07" db="EMBL/GenBank/DDBJ databases">
        <authorList>
            <person name="Urmite Genomes Urmite Genomes"/>
        </authorList>
    </citation>
    <scope>NUCLEOTIDE SEQUENCE</scope>
    <source>
        <strain evidence="2">11W110_air</strain>
    </source>
</reference>
<accession>A0A078MM26</accession>
<name>A0A078MM26_9MICC</name>
<dbReference type="EMBL" id="LN483070">
    <property type="protein sequence ID" value="CEA07324.1"/>
    <property type="molecule type" value="Genomic_DNA"/>
</dbReference>
<dbReference type="AlphaFoldDB" id="A0A078MM26"/>
<organism evidence="2">
    <name type="scientific">Arthrobacter saudimassiliensis</name>
    <dbReference type="NCBI Taxonomy" id="1461584"/>
    <lineage>
        <taxon>Bacteria</taxon>
        <taxon>Bacillati</taxon>
        <taxon>Actinomycetota</taxon>
        <taxon>Actinomycetes</taxon>
        <taxon>Micrococcales</taxon>
        <taxon>Micrococcaceae</taxon>
        <taxon>Arthrobacter</taxon>
    </lineage>
</organism>
<feature type="region of interest" description="Disordered" evidence="1">
    <location>
        <begin position="103"/>
        <end position="141"/>
    </location>
</feature>